<sequence length="64" mass="7146">MTIEDKQSHTLDTAEGDYLNSDPQIQVIASEVDHEIPSGESETKAKTMKYNIESKIPLPNEKTV</sequence>
<name>J9FCF4_WUCBA</name>
<protein>
    <submittedName>
        <fullName evidence="2">Uncharacterized protein</fullName>
    </submittedName>
</protein>
<dbReference type="Proteomes" id="UP000004810">
    <property type="component" value="Unassembled WGS sequence"/>
</dbReference>
<dbReference type="EMBL" id="ADBV01001345">
    <property type="protein sequence ID" value="EJW85024.1"/>
    <property type="molecule type" value="Genomic_DNA"/>
</dbReference>
<comment type="caution">
    <text evidence="2">The sequence shown here is derived from an EMBL/GenBank/DDBJ whole genome shotgun (WGS) entry which is preliminary data.</text>
</comment>
<feature type="region of interest" description="Disordered" evidence="1">
    <location>
        <begin position="1"/>
        <end position="20"/>
    </location>
</feature>
<organism evidence="2 3">
    <name type="scientific">Wuchereria bancrofti</name>
    <dbReference type="NCBI Taxonomy" id="6293"/>
    <lineage>
        <taxon>Eukaryota</taxon>
        <taxon>Metazoa</taxon>
        <taxon>Ecdysozoa</taxon>
        <taxon>Nematoda</taxon>
        <taxon>Chromadorea</taxon>
        <taxon>Rhabditida</taxon>
        <taxon>Spirurina</taxon>
        <taxon>Spiruromorpha</taxon>
        <taxon>Filarioidea</taxon>
        <taxon>Onchocercidae</taxon>
        <taxon>Wuchereria</taxon>
    </lineage>
</organism>
<dbReference type="AlphaFoldDB" id="J9FCF4"/>
<accession>J9FCF4</accession>
<proteinExistence type="predicted"/>
<gene>
    <name evidence="2" type="ORF">WUBG_04067</name>
</gene>
<evidence type="ECO:0000313" key="3">
    <source>
        <dbReference type="Proteomes" id="UP000004810"/>
    </source>
</evidence>
<reference evidence="3" key="1">
    <citation type="submission" date="2012-08" db="EMBL/GenBank/DDBJ databases">
        <title>The Genome Sequence of Wuchereria bancrofti.</title>
        <authorList>
            <person name="Nutman T.B."/>
            <person name="Fink D.L."/>
            <person name="Russ C."/>
            <person name="Young S."/>
            <person name="Zeng Q."/>
            <person name="Koehrsen M."/>
            <person name="Alvarado L."/>
            <person name="Berlin A."/>
            <person name="Chapman S.B."/>
            <person name="Chen Z."/>
            <person name="Freedman E."/>
            <person name="Gellesch M."/>
            <person name="Goldberg J."/>
            <person name="Griggs A."/>
            <person name="Gujja S."/>
            <person name="Heilman E.R."/>
            <person name="Heiman D."/>
            <person name="Hepburn T."/>
            <person name="Howarth C."/>
            <person name="Jen D."/>
            <person name="Larson L."/>
            <person name="Lewis B."/>
            <person name="Mehta T."/>
            <person name="Park D."/>
            <person name="Pearson M."/>
            <person name="Roberts A."/>
            <person name="Saif S."/>
            <person name="Shea T."/>
            <person name="Shenoy N."/>
            <person name="Sisk P."/>
            <person name="Stolte C."/>
            <person name="Sykes S."/>
            <person name="Walk T."/>
            <person name="White J."/>
            <person name="Yandava C."/>
            <person name="Haas B."/>
            <person name="Henn M.R."/>
            <person name="Nusbaum C."/>
            <person name="Birren B."/>
        </authorList>
    </citation>
    <scope>NUCLEOTIDE SEQUENCE [LARGE SCALE GENOMIC DNA]</scope>
    <source>
        <strain evidence="3">NA</strain>
    </source>
</reference>
<evidence type="ECO:0000313" key="2">
    <source>
        <dbReference type="EMBL" id="EJW85024.1"/>
    </source>
</evidence>
<evidence type="ECO:0000256" key="1">
    <source>
        <dbReference type="SAM" id="MobiDB-lite"/>
    </source>
</evidence>